<name>A0AA51N6N8_9BACT</name>
<dbReference type="SUPFAM" id="SSF49299">
    <property type="entry name" value="PKD domain"/>
    <property type="match status" value="2"/>
</dbReference>
<organism evidence="3 4">
    <name type="scientific">Marivirga arenosa</name>
    <dbReference type="NCBI Taxonomy" id="3059076"/>
    <lineage>
        <taxon>Bacteria</taxon>
        <taxon>Pseudomonadati</taxon>
        <taxon>Bacteroidota</taxon>
        <taxon>Cytophagia</taxon>
        <taxon>Cytophagales</taxon>
        <taxon>Marivirgaceae</taxon>
        <taxon>Marivirga</taxon>
    </lineage>
</organism>
<evidence type="ECO:0000313" key="3">
    <source>
        <dbReference type="EMBL" id="WMN06595.1"/>
    </source>
</evidence>
<dbReference type="AlphaFoldDB" id="A0AA51N6N8"/>
<keyword evidence="1" id="KW-0732">Signal</keyword>
<sequence length="700" mass="75361">MKKYIFNLFILSLLFAFTACDEEFVLEEAPTAEEASFDVATSSKGENYVVFTNNSGGFIKKWDFGNGASAEGSEVEAYFPFEGQYEVTLTVYAEGGSVSSSQTVDITTTDPTICNVEFLELLTGGCDQTEGKTWVIDAERSGHFGVGPPNAAGPDFYAAGANEKEGGGMYNDEYTFILNQYQFVQETNGDIYLNPAQESNFPGAFEPSVGDRKAPYEAPENINFSISENTEGQAVISFNNNGFIGYNTGVNTYTILSISENEMFIRFDDAATPDLSWFHRLIRKGYAPIEAGFSVETSELTATFTNTSLNAESYSWDFGDGSTSVEESPIHTYAQDGTYEVTLTVTAPGQSAEITQEVSVSAAPKVLPFTFEENDTQFGTFGGTVFNVIDNPDPSGANTSARVGEFVKGTEFSFAGLALLLDEAVDFSENTTLSMKIWSPVATNAILKLEAAGDPDTFTEQNVSIPAANEWVELTFDFTGAQNNLRNLVIFADTDNNNGGTFYIDDIAFATESADAITLDLLTGENGKAWMLKPGPGSFGVGPAKGSDEFYPNGADISGERPCLFNDLFIFKTGGQYEYDTQGDIFAEPYMGLDAGCTDDTALEGTDAAAWGPGKHSFSLTPATDIDPAYITVRGTGAFIALPKAYNGGEYGSAPPNMDATVKYEVLDYFKNASGEELSLTIDVSGDGSAFWNFVLVPAN</sequence>
<dbReference type="RefSeq" id="WP_308356473.1">
    <property type="nucleotide sequence ID" value="NZ_CP129970.2"/>
</dbReference>
<gene>
    <name evidence="3" type="ORF">QYS48_32985</name>
</gene>
<dbReference type="PROSITE" id="PS51257">
    <property type="entry name" value="PROKAR_LIPOPROTEIN"/>
    <property type="match status" value="1"/>
</dbReference>
<dbReference type="EMBL" id="CP129970">
    <property type="protein sequence ID" value="WMN06595.1"/>
    <property type="molecule type" value="Genomic_DNA"/>
</dbReference>
<dbReference type="InterPro" id="IPR022409">
    <property type="entry name" value="PKD/Chitinase_dom"/>
</dbReference>
<dbReference type="Pfam" id="PF18911">
    <property type="entry name" value="PKD_4"/>
    <property type="match status" value="2"/>
</dbReference>
<dbReference type="InterPro" id="IPR008979">
    <property type="entry name" value="Galactose-bd-like_sf"/>
</dbReference>
<dbReference type="SMART" id="SM00089">
    <property type="entry name" value="PKD"/>
    <property type="match status" value="2"/>
</dbReference>
<dbReference type="PROSITE" id="PS50093">
    <property type="entry name" value="PKD"/>
    <property type="match status" value="2"/>
</dbReference>
<dbReference type="Gene3D" id="2.60.40.10">
    <property type="entry name" value="Immunoglobulins"/>
    <property type="match status" value="2"/>
</dbReference>
<dbReference type="InterPro" id="IPR000601">
    <property type="entry name" value="PKD_dom"/>
</dbReference>
<dbReference type="InterPro" id="IPR013783">
    <property type="entry name" value="Ig-like_fold"/>
</dbReference>
<dbReference type="Gene3D" id="2.60.120.260">
    <property type="entry name" value="Galactose-binding domain-like"/>
    <property type="match status" value="1"/>
</dbReference>
<protein>
    <submittedName>
        <fullName evidence="3">PKD domain-containing protein</fullName>
    </submittedName>
</protein>
<evidence type="ECO:0000256" key="1">
    <source>
        <dbReference type="SAM" id="SignalP"/>
    </source>
</evidence>
<feature type="signal peptide" evidence="1">
    <location>
        <begin position="1"/>
        <end position="21"/>
    </location>
</feature>
<keyword evidence="4" id="KW-1185">Reference proteome</keyword>
<dbReference type="Proteomes" id="UP001244443">
    <property type="component" value="Chromosome"/>
</dbReference>
<evidence type="ECO:0000313" key="4">
    <source>
        <dbReference type="Proteomes" id="UP001244443"/>
    </source>
</evidence>
<dbReference type="InterPro" id="IPR035986">
    <property type="entry name" value="PKD_dom_sf"/>
</dbReference>
<evidence type="ECO:0000259" key="2">
    <source>
        <dbReference type="PROSITE" id="PS50093"/>
    </source>
</evidence>
<reference evidence="3" key="1">
    <citation type="submission" date="2023-08" db="EMBL/GenBank/DDBJ databases">
        <title>Comparative genomics and taxonomic characterization of three novel marine species of genus Marivirga.</title>
        <authorList>
            <person name="Muhammad N."/>
            <person name="Kim S.-G."/>
        </authorList>
    </citation>
    <scope>NUCLEOTIDE SEQUENCE [LARGE SCALE GENOMIC DNA]</scope>
    <source>
        <strain evidence="3">ABR2-2</strain>
    </source>
</reference>
<proteinExistence type="predicted"/>
<accession>A0AA51N6N8</accession>
<feature type="domain" description="PKD" evidence="2">
    <location>
        <begin position="61"/>
        <end position="113"/>
    </location>
</feature>
<feature type="chain" id="PRO_5041397548" evidence="1">
    <location>
        <begin position="22"/>
        <end position="700"/>
    </location>
</feature>
<dbReference type="CDD" id="cd00146">
    <property type="entry name" value="PKD"/>
    <property type="match status" value="1"/>
</dbReference>
<dbReference type="SUPFAM" id="SSF49785">
    <property type="entry name" value="Galactose-binding domain-like"/>
    <property type="match status" value="1"/>
</dbReference>
<feature type="domain" description="PKD" evidence="2">
    <location>
        <begin position="313"/>
        <end position="367"/>
    </location>
</feature>